<evidence type="ECO:0000313" key="6">
    <source>
        <dbReference type="Ensembl" id="ENSNFUP00015020814.1"/>
    </source>
</evidence>
<dbReference type="SMART" id="SM00184">
    <property type="entry name" value="RING"/>
    <property type="match status" value="1"/>
</dbReference>
<dbReference type="PROSITE" id="PS00518">
    <property type="entry name" value="ZF_RING_1"/>
    <property type="match status" value="1"/>
</dbReference>
<reference evidence="6" key="2">
    <citation type="submission" date="2025-08" db="UniProtKB">
        <authorList>
            <consortium name="Ensembl"/>
        </authorList>
    </citation>
    <scope>IDENTIFICATION</scope>
</reference>
<dbReference type="PANTHER" id="PTHR22791">
    <property type="entry name" value="RING-TYPE DOMAIN-CONTAINING PROTEIN"/>
    <property type="match status" value="1"/>
</dbReference>
<organism evidence="6 7">
    <name type="scientific">Nothobranchius furzeri</name>
    <name type="common">Turquoise killifish</name>
    <dbReference type="NCBI Taxonomy" id="105023"/>
    <lineage>
        <taxon>Eukaryota</taxon>
        <taxon>Metazoa</taxon>
        <taxon>Chordata</taxon>
        <taxon>Craniata</taxon>
        <taxon>Vertebrata</taxon>
        <taxon>Euteleostomi</taxon>
        <taxon>Actinopterygii</taxon>
        <taxon>Neopterygii</taxon>
        <taxon>Teleostei</taxon>
        <taxon>Neoteleostei</taxon>
        <taxon>Acanthomorphata</taxon>
        <taxon>Ovalentaria</taxon>
        <taxon>Atherinomorphae</taxon>
        <taxon>Cyprinodontiformes</taxon>
        <taxon>Nothobranchiidae</taxon>
        <taxon>Nothobranchius</taxon>
    </lineage>
</organism>
<protein>
    <recommendedName>
        <fullName evidence="5">RING-type domain-containing protein</fullName>
    </recommendedName>
</protein>
<evidence type="ECO:0000256" key="3">
    <source>
        <dbReference type="ARBA" id="ARBA00022833"/>
    </source>
</evidence>
<dbReference type="GO" id="GO:0008270">
    <property type="term" value="F:zinc ion binding"/>
    <property type="evidence" value="ECO:0007669"/>
    <property type="project" value="UniProtKB-KW"/>
</dbReference>
<dbReference type="PANTHER" id="PTHR22791:SF17">
    <property type="entry name" value="RING-TYPE DOMAIN-CONTAINING PROTEIN"/>
    <property type="match status" value="1"/>
</dbReference>
<dbReference type="SUPFAM" id="SSF57850">
    <property type="entry name" value="RING/U-box"/>
    <property type="match status" value="1"/>
</dbReference>
<evidence type="ECO:0000256" key="1">
    <source>
        <dbReference type="ARBA" id="ARBA00022723"/>
    </source>
</evidence>
<dbReference type="InterPro" id="IPR013083">
    <property type="entry name" value="Znf_RING/FYVE/PHD"/>
</dbReference>
<dbReference type="GO" id="GO:0061630">
    <property type="term" value="F:ubiquitin protein ligase activity"/>
    <property type="evidence" value="ECO:0007669"/>
    <property type="project" value="TreeGrafter"/>
</dbReference>
<proteinExistence type="predicted"/>
<evidence type="ECO:0000313" key="7">
    <source>
        <dbReference type="Proteomes" id="UP000694548"/>
    </source>
</evidence>
<dbReference type="Ensembl" id="ENSNFUT00015021793.1">
    <property type="protein sequence ID" value="ENSNFUP00015020814.1"/>
    <property type="gene ID" value="ENSNFUG00015010094.1"/>
</dbReference>
<reference evidence="6" key="1">
    <citation type="submission" date="2014-08" db="EMBL/GenBank/DDBJ databases">
        <authorList>
            <person name="Senf B."/>
            <person name="Petzold A."/>
            <person name="Downie B.R."/>
            <person name="Koch P."/>
            <person name="Platzer M."/>
        </authorList>
    </citation>
    <scope>NUCLEOTIDE SEQUENCE [LARGE SCALE GENOMIC DNA]</scope>
    <source>
        <strain evidence="6">GRZ</strain>
    </source>
</reference>
<sequence length="164" mass="18876">MLLTSQLLVRHSSDKYACKICHSDFDLERRIPKELGCSHTFCQECLEVLRSREVGGWRVGCPVCRHRTPVPEYKVTNLPNNTALAELLLIKAQQQRNFTKTNRWRNRLLPLPPSRAVRTANRSRSLQAARAVLAPFSLILTWLMCMLEYRPETPDLSSTTSNRI</sequence>
<dbReference type="Pfam" id="PF13445">
    <property type="entry name" value="zf-RING_UBOX"/>
    <property type="match status" value="1"/>
</dbReference>
<accession>A0A8C6LIE1</accession>
<dbReference type="InterPro" id="IPR017907">
    <property type="entry name" value="Znf_RING_CS"/>
</dbReference>
<dbReference type="InterPro" id="IPR001841">
    <property type="entry name" value="Znf_RING"/>
</dbReference>
<dbReference type="AlphaFoldDB" id="A0A8C6LIE1"/>
<name>A0A8C6LIE1_NOTFU</name>
<dbReference type="GO" id="GO:0016567">
    <property type="term" value="P:protein ubiquitination"/>
    <property type="evidence" value="ECO:0007669"/>
    <property type="project" value="TreeGrafter"/>
</dbReference>
<keyword evidence="1" id="KW-0479">Metal-binding</keyword>
<evidence type="ECO:0000256" key="2">
    <source>
        <dbReference type="ARBA" id="ARBA00022771"/>
    </source>
</evidence>
<dbReference type="InterPro" id="IPR027370">
    <property type="entry name" value="Znf-RING_euk"/>
</dbReference>
<dbReference type="InterPro" id="IPR051435">
    <property type="entry name" value="RING_finger_E3_ubiq-ligases"/>
</dbReference>
<evidence type="ECO:0000259" key="5">
    <source>
        <dbReference type="PROSITE" id="PS50089"/>
    </source>
</evidence>
<evidence type="ECO:0000256" key="4">
    <source>
        <dbReference type="PROSITE-ProRule" id="PRU00175"/>
    </source>
</evidence>
<dbReference type="GeneTree" id="ENSGT00940000175758"/>
<keyword evidence="3" id="KW-0862">Zinc</keyword>
<feature type="domain" description="RING-type" evidence="5">
    <location>
        <begin position="18"/>
        <end position="65"/>
    </location>
</feature>
<dbReference type="PROSITE" id="PS50089">
    <property type="entry name" value="ZF_RING_2"/>
    <property type="match status" value="1"/>
</dbReference>
<dbReference type="Proteomes" id="UP000694548">
    <property type="component" value="Chromosome sgr09"/>
</dbReference>
<reference evidence="6" key="3">
    <citation type="submission" date="2025-09" db="UniProtKB">
        <authorList>
            <consortium name="Ensembl"/>
        </authorList>
    </citation>
    <scope>IDENTIFICATION</scope>
</reference>
<dbReference type="Gene3D" id="3.30.40.10">
    <property type="entry name" value="Zinc/RING finger domain, C3HC4 (zinc finger)"/>
    <property type="match status" value="1"/>
</dbReference>
<keyword evidence="7" id="KW-1185">Reference proteome</keyword>
<keyword evidence="2 4" id="KW-0863">Zinc-finger</keyword>